<reference evidence="2 3" key="1">
    <citation type="journal article" date="2019" name="Int. J. Syst. Evol. Microbiol.">
        <title>The Global Catalogue of Microorganisms (GCM) 10K type strain sequencing project: providing services to taxonomists for standard genome sequencing and annotation.</title>
        <authorList>
            <consortium name="The Broad Institute Genomics Platform"/>
            <consortium name="The Broad Institute Genome Sequencing Center for Infectious Disease"/>
            <person name="Wu L."/>
            <person name="Ma J."/>
        </authorList>
    </citation>
    <scope>NUCLEOTIDE SEQUENCE [LARGE SCALE GENOMIC DNA]</scope>
    <source>
        <strain evidence="2 3">CGMCC 1.12543</strain>
    </source>
</reference>
<gene>
    <name evidence="2" type="ORF">ACFPYI_04755</name>
</gene>
<dbReference type="InterPro" id="IPR055709">
    <property type="entry name" value="DUF7285"/>
</dbReference>
<accession>A0ABD5RJU8</accession>
<evidence type="ECO:0000313" key="2">
    <source>
        <dbReference type="EMBL" id="MFC5970636.1"/>
    </source>
</evidence>
<name>A0ABD5RJU8_9EURY</name>
<comment type="caution">
    <text evidence="2">The sequence shown here is derived from an EMBL/GenBank/DDBJ whole genome shotgun (WGS) entry which is preliminary data.</text>
</comment>
<dbReference type="Proteomes" id="UP001596099">
    <property type="component" value="Unassembled WGS sequence"/>
</dbReference>
<keyword evidence="3" id="KW-1185">Reference proteome</keyword>
<dbReference type="Pfam" id="PF23956">
    <property type="entry name" value="DUF7285"/>
    <property type="match status" value="1"/>
</dbReference>
<evidence type="ECO:0000313" key="3">
    <source>
        <dbReference type="Proteomes" id="UP001596099"/>
    </source>
</evidence>
<sequence>MSRSSARRGQVEPVAALVALAVVCAALSLYAGVLGDTLAVTGGSSSDPTAESVADRARGHLTPAGVADPDRLDGVPGTAPDGYRLNATLACRDAGAGTGGEWTVGPAPPSTAERAVVPVSVRVAPGRVRPCRLAVVVWS</sequence>
<proteinExistence type="predicted"/>
<dbReference type="AlphaFoldDB" id="A0ABD5RJU8"/>
<protein>
    <submittedName>
        <fullName evidence="2">Uncharacterized protein</fullName>
    </submittedName>
</protein>
<dbReference type="EMBL" id="JBHSQH010000001">
    <property type="protein sequence ID" value="MFC5970636.1"/>
    <property type="molecule type" value="Genomic_DNA"/>
</dbReference>
<dbReference type="RefSeq" id="WP_247413568.1">
    <property type="nucleotide sequence ID" value="NZ_JALLGW010000001.1"/>
</dbReference>
<feature type="region of interest" description="Disordered" evidence="1">
    <location>
        <begin position="40"/>
        <end position="73"/>
    </location>
</feature>
<evidence type="ECO:0000256" key="1">
    <source>
        <dbReference type="SAM" id="MobiDB-lite"/>
    </source>
</evidence>
<organism evidence="2 3">
    <name type="scientific">Halomarina salina</name>
    <dbReference type="NCBI Taxonomy" id="1872699"/>
    <lineage>
        <taxon>Archaea</taxon>
        <taxon>Methanobacteriati</taxon>
        <taxon>Methanobacteriota</taxon>
        <taxon>Stenosarchaea group</taxon>
        <taxon>Halobacteria</taxon>
        <taxon>Halobacteriales</taxon>
        <taxon>Natronomonadaceae</taxon>
        <taxon>Halomarina</taxon>
    </lineage>
</organism>